<keyword evidence="6 16" id="KW-0540">Nuclease</keyword>
<dbReference type="InterPro" id="IPR041796">
    <property type="entry name" value="Mre11_N"/>
</dbReference>
<dbReference type="GO" id="GO:0000723">
    <property type="term" value="P:telomere maintenance"/>
    <property type="evidence" value="ECO:0007669"/>
    <property type="project" value="EnsemblFungi"/>
</dbReference>
<dbReference type="PANTHER" id="PTHR10139">
    <property type="entry name" value="DOUBLE-STRAND BREAK REPAIR PROTEIN MRE11"/>
    <property type="match status" value="1"/>
</dbReference>
<dbReference type="VEuPathDB" id="FungiDB:B1J91_M11220g"/>
<dbReference type="GO" id="GO:0008296">
    <property type="term" value="F:3'-5'-DNA exonuclease activity"/>
    <property type="evidence" value="ECO:0007669"/>
    <property type="project" value="EnsemblFungi"/>
</dbReference>
<evidence type="ECO:0000256" key="10">
    <source>
        <dbReference type="ARBA" id="ARBA00022801"/>
    </source>
</evidence>
<dbReference type="GO" id="GO:0004017">
    <property type="term" value="F:AMP kinase activity"/>
    <property type="evidence" value="ECO:0007669"/>
    <property type="project" value="EnsemblFungi"/>
</dbReference>
<dbReference type="Gene3D" id="3.60.21.10">
    <property type="match status" value="1"/>
</dbReference>
<evidence type="ECO:0000256" key="1">
    <source>
        <dbReference type="ARBA" id="ARBA00001936"/>
    </source>
</evidence>
<evidence type="ECO:0000256" key="4">
    <source>
        <dbReference type="ARBA" id="ARBA00009028"/>
    </source>
</evidence>
<keyword evidence="9 16" id="KW-0227">DNA damage</keyword>
<keyword evidence="5" id="KW-0158">Chromosome</keyword>
<name>A0A0W0CLN7_CANGB</name>
<evidence type="ECO:0000313" key="22">
    <source>
        <dbReference type="Proteomes" id="UP000054886"/>
    </source>
</evidence>
<evidence type="ECO:0000259" key="20">
    <source>
        <dbReference type="SMART" id="SM01347"/>
    </source>
</evidence>
<dbReference type="OMA" id="QNHTGHT"/>
<dbReference type="GO" id="GO:0035753">
    <property type="term" value="P:maintenance of DNA trinucleotide repeats"/>
    <property type="evidence" value="ECO:0007669"/>
    <property type="project" value="EnsemblFungi"/>
</dbReference>
<dbReference type="InterPro" id="IPR004843">
    <property type="entry name" value="Calcineurin-like_PHP"/>
</dbReference>
<feature type="compositionally biased region" description="Basic and acidic residues" evidence="19">
    <location>
        <begin position="585"/>
        <end position="594"/>
    </location>
</feature>
<dbReference type="InterPro" id="IPR029052">
    <property type="entry name" value="Metallo-depent_PP-like"/>
</dbReference>
<dbReference type="CDD" id="cd00840">
    <property type="entry name" value="MPP_Mre11_N"/>
    <property type="match status" value="1"/>
</dbReference>
<dbReference type="InterPro" id="IPR003701">
    <property type="entry name" value="Mre11"/>
</dbReference>
<dbReference type="GO" id="GO:0140445">
    <property type="term" value="C:chromosome, telomeric repeat region"/>
    <property type="evidence" value="ECO:0007669"/>
    <property type="project" value="EnsemblFungi"/>
</dbReference>
<evidence type="ECO:0000256" key="5">
    <source>
        <dbReference type="ARBA" id="ARBA00022454"/>
    </source>
</evidence>
<comment type="cofactor">
    <cofactor evidence="1 16">
        <name>Mn(2+)</name>
        <dbReference type="ChEBI" id="CHEBI:29035"/>
    </cofactor>
</comment>
<gene>
    <name evidence="21" type="ORF">AO440_004336</name>
</gene>
<evidence type="ECO:0000313" key="21">
    <source>
        <dbReference type="EMBL" id="KTB00318.1"/>
    </source>
</evidence>
<feature type="active site" description="Proton donor" evidence="17">
    <location>
        <position position="125"/>
    </location>
</feature>
<feature type="compositionally biased region" description="Basic residues" evidence="19">
    <location>
        <begin position="628"/>
        <end position="640"/>
    </location>
</feature>
<feature type="compositionally biased region" description="Acidic residues" evidence="19">
    <location>
        <begin position="595"/>
        <end position="606"/>
    </location>
</feature>
<comment type="caution">
    <text evidence="21">The sequence shown here is derived from an EMBL/GenBank/DDBJ whole genome shotgun (WGS) entry which is preliminary data.</text>
</comment>
<dbReference type="VEuPathDB" id="FungiDB:GVI51_M11143"/>
<evidence type="ECO:0000256" key="12">
    <source>
        <dbReference type="ARBA" id="ARBA00023204"/>
    </source>
</evidence>
<keyword evidence="10 16" id="KW-0378">Hydrolase</keyword>
<protein>
    <recommendedName>
        <fullName evidence="16">Double-strand break repair protein</fullName>
    </recommendedName>
</protein>
<comment type="similarity">
    <text evidence="4 16 18">Belongs to the MRE11/RAD32 family.</text>
</comment>
<dbReference type="GO" id="GO:0006284">
    <property type="term" value="P:base-excision repair"/>
    <property type="evidence" value="ECO:0007669"/>
    <property type="project" value="EnsemblFungi"/>
</dbReference>
<keyword evidence="12 16" id="KW-0234">DNA repair</keyword>
<dbReference type="EMBL" id="LLZZ01000139">
    <property type="protein sequence ID" value="KTB00318.1"/>
    <property type="molecule type" value="Genomic_DNA"/>
</dbReference>
<evidence type="ECO:0000256" key="13">
    <source>
        <dbReference type="ARBA" id="ARBA00023211"/>
    </source>
</evidence>
<dbReference type="InterPro" id="IPR007281">
    <property type="entry name" value="Mre11_DNA-bd"/>
</dbReference>
<dbReference type="Pfam" id="PF00149">
    <property type="entry name" value="Metallophos"/>
    <property type="match status" value="1"/>
</dbReference>
<evidence type="ECO:0000256" key="2">
    <source>
        <dbReference type="ARBA" id="ARBA00004123"/>
    </source>
</evidence>
<dbReference type="VEuPathDB" id="FungiDB:CAGL0M11220g"/>
<comment type="subcellular location">
    <subcellularLocation>
        <location evidence="3">Chromosome</location>
    </subcellularLocation>
    <subcellularLocation>
        <location evidence="2 16">Nucleus</location>
    </subcellularLocation>
</comment>
<feature type="compositionally biased region" description="Low complexity" evidence="19">
    <location>
        <begin position="618"/>
        <end position="627"/>
    </location>
</feature>
<dbReference type="InterPro" id="IPR038487">
    <property type="entry name" value="Mre11_capping_dom"/>
</dbReference>
<keyword evidence="13 16" id="KW-0464">Manganese</keyword>
<evidence type="ECO:0000256" key="8">
    <source>
        <dbReference type="ARBA" id="ARBA00022759"/>
    </source>
</evidence>
<dbReference type="GO" id="GO:0097552">
    <property type="term" value="P:mitochondrial double-strand break repair via homologous recombination"/>
    <property type="evidence" value="ECO:0007669"/>
    <property type="project" value="EnsemblFungi"/>
</dbReference>
<evidence type="ECO:0000256" key="6">
    <source>
        <dbReference type="ARBA" id="ARBA00022722"/>
    </source>
</evidence>
<keyword evidence="15 16" id="KW-0469">Meiosis</keyword>
<dbReference type="PANTHER" id="PTHR10139:SF1">
    <property type="entry name" value="DOUBLE-STRAND BREAK REPAIR PROTEIN MRE11"/>
    <property type="match status" value="1"/>
</dbReference>
<reference evidence="21 22" key="1">
    <citation type="submission" date="2015-10" db="EMBL/GenBank/DDBJ databases">
        <title>Draft genomes sequences of Candida glabrata isolates 1A, 1B, 2A, 2B, 3A and 3B.</title>
        <authorList>
            <person name="Haavelsrud O.E."/>
            <person name="Gaustad P."/>
        </authorList>
    </citation>
    <scope>NUCLEOTIDE SEQUENCE [LARGE SCALE GENOMIC DNA]</scope>
    <source>
        <strain evidence="21">910700640</strain>
    </source>
</reference>
<evidence type="ECO:0000256" key="15">
    <source>
        <dbReference type="ARBA" id="ARBA00023254"/>
    </source>
</evidence>
<dbReference type="GO" id="GO:0003691">
    <property type="term" value="F:double-stranded telomeric DNA binding"/>
    <property type="evidence" value="ECO:0007669"/>
    <property type="project" value="EnsemblFungi"/>
</dbReference>
<dbReference type="GO" id="GO:1990918">
    <property type="term" value="P:double-strand break repair involved in meiotic recombination"/>
    <property type="evidence" value="ECO:0007669"/>
    <property type="project" value="EnsemblFungi"/>
</dbReference>
<evidence type="ECO:0000256" key="7">
    <source>
        <dbReference type="ARBA" id="ARBA00022723"/>
    </source>
</evidence>
<dbReference type="AlphaFoldDB" id="A0A0W0CLN7"/>
<dbReference type="GO" id="GO:0006303">
    <property type="term" value="P:double-strand break repair via nonhomologous end joining"/>
    <property type="evidence" value="ECO:0007669"/>
    <property type="project" value="EnsemblFungi"/>
</dbReference>
<dbReference type="GO" id="GO:0062176">
    <property type="term" value="P:R-loop processing"/>
    <property type="evidence" value="ECO:0007669"/>
    <property type="project" value="EnsemblFungi"/>
</dbReference>
<dbReference type="Proteomes" id="UP000054886">
    <property type="component" value="Unassembled WGS sequence"/>
</dbReference>
<evidence type="ECO:0000256" key="11">
    <source>
        <dbReference type="ARBA" id="ARBA00022839"/>
    </source>
</evidence>
<feature type="compositionally biased region" description="Polar residues" evidence="19">
    <location>
        <begin position="557"/>
        <end position="575"/>
    </location>
</feature>
<dbReference type="Gene3D" id="3.30.110.110">
    <property type="entry name" value="Mre11, capping domain"/>
    <property type="match status" value="1"/>
</dbReference>
<dbReference type="GO" id="GO:0000014">
    <property type="term" value="F:single-stranded DNA endodeoxyribonuclease activity"/>
    <property type="evidence" value="ECO:0007669"/>
    <property type="project" value="TreeGrafter"/>
</dbReference>
<evidence type="ECO:0000256" key="9">
    <source>
        <dbReference type="ARBA" id="ARBA00022763"/>
    </source>
</evidence>
<evidence type="ECO:0000256" key="14">
    <source>
        <dbReference type="ARBA" id="ARBA00023242"/>
    </source>
</evidence>
<sequence>MELPDEDTIRILITTDNHVGYNENDPITGDDSWRTFHEIMMLAKENNADMVLQSGDLFHVNKPSKKSLYQVLKTLRLACMGDKPCELELLSDPSKVFNYDEFTDVNYEDPNFNISIPMFAISGNHDDATGDSLLCPMDVLHATGLVNHFGKVLEADKINIAPLLFQKGKTKLALYGLASVREERLFRTFKDGGVTFEVPTVSENEWFNILCVHQNHTGHTNTAFLPEQFLPDFLNLIIWGHEHECIPNFMHNPSKDFDVLQPGSSVATSLCEAECKEKHVFIVELRHETKPKLIPLKLDTVRTFKMKTIHLKDEPTLRPHDKEAISKYLVDIIEEMLDEANRETKEKLFPNIPMDEIESMGSFPLPLIRLRVDYSGPDENPEIIYQVENPRRFSNRFVGKIANTNNIVQFFRAKRKPIAKTRKDGVTTMDIDNELPFNDGSELQVDDLIADLLKKMNLSLLPENGMNEAMKKFVDKDEKLALKQFIEKEIHHEVDILYNNKDFIHGDDPEEIKKFIKSVKRANTSDQSSSLDINKDEAADLLLNGYDNGINKLPAKSSRNSRPSTRQKKNLSSEIIVSEDELESDHDADLKGYDEDLIEISSDEDNYRERRRVRSTKPTKSPKGSAKSSKRSATTRKSARTPKTDILGSLLAKKRK</sequence>
<dbReference type="GO" id="GO:0030437">
    <property type="term" value="P:ascospore formation"/>
    <property type="evidence" value="ECO:0007669"/>
    <property type="project" value="EnsemblFungi"/>
</dbReference>
<dbReference type="GO" id="GO:0035861">
    <property type="term" value="C:site of double-strand break"/>
    <property type="evidence" value="ECO:0007669"/>
    <property type="project" value="EnsemblFungi"/>
</dbReference>
<dbReference type="GO" id="GO:0010791">
    <property type="term" value="P:DNA double-strand break processing involved in repair via synthesis-dependent strand annealing"/>
    <property type="evidence" value="ECO:0007669"/>
    <property type="project" value="EnsemblFungi"/>
</dbReference>
<dbReference type="GO" id="GO:0000727">
    <property type="term" value="P:double-strand break repair via break-induced replication"/>
    <property type="evidence" value="ECO:0007669"/>
    <property type="project" value="EnsemblFungi"/>
</dbReference>
<keyword evidence="7" id="KW-0479">Metal-binding</keyword>
<keyword evidence="8 16" id="KW-0255">Endonuclease</keyword>
<dbReference type="GO" id="GO:0007095">
    <property type="term" value="P:mitotic G2 DNA damage checkpoint signaling"/>
    <property type="evidence" value="ECO:0007669"/>
    <property type="project" value="TreeGrafter"/>
</dbReference>
<dbReference type="GO" id="GO:0051880">
    <property type="term" value="F:G-quadruplex DNA binding"/>
    <property type="evidence" value="ECO:0007669"/>
    <property type="project" value="EnsemblFungi"/>
</dbReference>
<proteinExistence type="inferred from homology"/>
<dbReference type="Pfam" id="PF04152">
    <property type="entry name" value="Mre11_DNA_bind"/>
    <property type="match status" value="1"/>
</dbReference>
<dbReference type="SMR" id="A0A0W0CLN7"/>
<dbReference type="PIRSF" id="PIRSF000882">
    <property type="entry name" value="DSB_repair_MRE11"/>
    <property type="match status" value="1"/>
</dbReference>
<evidence type="ECO:0000256" key="17">
    <source>
        <dbReference type="PIRSR" id="PIRSR000882-1"/>
    </source>
</evidence>
<dbReference type="GO" id="GO:0031573">
    <property type="term" value="P:mitotic intra-S DNA damage checkpoint signaling"/>
    <property type="evidence" value="ECO:0007669"/>
    <property type="project" value="EnsemblFungi"/>
</dbReference>
<dbReference type="NCBIfam" id="TIGR00583">
    <property type="entry name" value="mre11"/>
    <property type="match status" value="1"/>
</dbReference>
<dbReference type="GO" id="GO:0030870">
    <property type="term" value="C:Mre11 complex"/>
    <property type="evidence" value="ECO:0007669"/>
    <property type="project" value="UniProtKB-UniRule"/>
</dbReference>
<feature type="domain" description="Mre11 DNA-binding" evidence="20">
    <location>
        <begin position="291"/>
        <end position="473"/>
    </location>
</feature>
<dbReference type="GO" id="GO:0060090">
    <property type="term" value="F:molecular adaptor activity"/>
    <property type="evidence" value="ECO:0007669"/>
    <property type="project" value="EnsemblFungi"/>
</dbReference>
<evidence type="ECO:0000256" key="16">
    <source>
        <dbReference type="PIRNR" id="PIRNR000882"/>
    </source>
</evidence>
<evidence type="ECO:0000256" key="18">
    <source>
        <dbReference type="RuleBase" id="RU003447"/>
    </source>
</evidence>
<keyword evidence="11 16" id="KW-0269">Exonuclease</keyword>
<dbReference type="GO" id="GO:0043047">
    <property type="term" value="F:single-stranded telomeric DNA binding"/>
    <property type="evidence" value="ECO:0007669"/>
    <property type="project" value="EnsemblFungi"/>
</dbReference>
<dbReference type="FunFam" id="3.60.21.10:FF:000011">
    <property type="entry name" value="Double-strand break repair protein"/>
    <property type="match status" value="1"/>
</dbReference>
<dbReference type="PhylomeDB" id="A0A0W0CLN7"/>
<dbReference type="SUPFAM" id="SSF56300">
    <property type="entry name" value="Metallo-dependent phosphatases"/>
    <property type="match status" value="1"/>
</dbReference>
<dbReference type="GO" id="GO:0010780">
    <property type="term" value="P:meiotic DNA double-strand break formation involved in reciprocal meiotic recombination"/>
    <property type="evidence" value="ECO:0007669"/>
    <property type="project" value="EnsemblFungi"/>
</dbReference>
<dbReference type="GO" id="GO:0006357">
    <property type="term" value="P:regulation of transcription by RNA polymerase II"/>
    <property type="evidence" value="ECO:0007669"/>
    <property type="project" value="EnsemblFungi"/>
</dbReference>
<dbReference type="GO" id="GO:0030145">
    <property type="term" value="F:manganese ion binding"/>
    <property type="evidence" value="ECO:0007669"/>
    <property type="project" value="UniProtKB-UniRule"/>
</dbReference>
<accession>A0A0W0CLN7</accession>
<keyword evidence="14 16" id="KW-0539">Nucleus</keyword>
<organism evidence="21 22">
    <name type="scientific">Candida glabrata</name>
    <name type="common">Yeast</name>
    <name type="synonym">Torulopsis glabrata</name>
    <dbReference type="NCBI Taxonomy" id="5478"/>
    <lineage>
        <taxon>Eukaryota</taxon>
        <taxon>Fungi</taxon>
        <taxon>Dikarya</taxon>
        <taxon>Ascomycota</taxon>
        <taxon>Saccharomycotina</taxon>
        <taxon>Saccharomycetes</taxon>
        <taxon>Saccharomycetales</taxon>
        <taxon>Saccharomycetaceae</taxon>
        <taxon>Nakaseomyces</taxon>
    </lineage>
</organism>
<dbReference type="SMART" id="SM01347">
    <property type="entry name" value="Mre11_DNA_bind"/>
    <property type="match status" value="1"/>
</dbReference>
<evidence type="ECO:0000256" key="3">
    <source>
        <dbReference type="ARBA" id="ARBA00004286"/>
    </source>
</evidence>
<evidence type="ECO:0000256" key="19">
    <source>
        <dbReference type="SAM" id="MobiDB-lite"/>
    </source>
</evidence>
<feature type="region of interest" description="Disordered" evidence="19">
    <location>
        <begin position="550"/>
        <end position="656"/>
    </location>
</feature>
<comment type="function">
    <text evidence="16">Core component of the MRN complex, which plays a central role in double-strand break (DSB) repair, DNA recombination, maintenance of telomere integrity and meiosis. The MRN complex is involved in the repair of DNA double-strand breaks (DSBs) via homologous recombination (HR), an error-free mechanism which primarily occurs during S and G2 phases. The complex (1) mediates the end resection of damaged DNA, which generates proper single-stranded DNA, a key initial steps in HR, and is (2) required for the recruitment of other repair factors and efficient activation of ATM and ATR upon DNA damage. Within the MRN complex, MRE11 possesses both single-strand endonuclease activity and double-strand-specific 3'-5' exonuclease activity. MRE11 first endonucleolytically cleaves the 5' strand at DNA DSB ends to prevent non-homologous end joining (NHEJ) and licence HR. It then generates a single-stranded DNA gap via 3' to 5' exonucleolytic degradation, which is required for single-strand invasion and recombination.</text>
</comment>
<dbReference type="VEuPathDB" id="FungiDB:GWK60_M11121"/>